<feature type="domain" description="SpaA-like prealbumin fold" evidence="6">
    <location>
        <begin position="831"/>
        <end position="927"/>
    </location>
</feature>
<keyword evidence="3 5" id="KW-0732">Signal</keyword>
<evidence type="ECO:0000256" key="4">
    <source>
        <dbReference type="SAM" id="MobiDB-lite"/>
    </source>
</evidence>
<dbReference type="SUPFAM" id="SSF49478">
    <property type="entry name" value="Cna protein B-type domain"/>
    <property type="match status" value="1"/>
</dbReference>
<dbReference type="InterPro" id="IPR013783">
    <property type="entry name" value="Ig-like_fold"/>
</dbReference>
<evidence type="ECO:0000259" key="6">
    <source>
        <dbReference type="Pfam" id="PF17802"/>
    </source>
</evidence>
<feature type="chain" id="PRO_5038623746" evidence="5">
    <location>
        <begin position="24"/>
        <end position="1094"/>
    </location>
</feature>
<feature type="domain" description="SpaA-like prealbumin fold" evidence="6">
    <location>
        <begin position="725"/>
        <end position="821"/>
    </location>
</feature>
<dbReference type="RefSeq" id="WP_144093020.1">
    <property type="nucleotide sequence ID" value="NZ_CABHNW010000033.1"/>
</dbReference>
<feature type="domain" description="Thioester" evidence="7">
    <location>
        <begin position="243"/>
        <end position="341"/>
    </location>
</feature>
<name>A0A564VM20_9FIRM</name>
<evidence type="ECO:0000313" key="8">
    <source>
        <dbReference type="EMBL" id="VUX33575.1"/>
    </source>
</evidence>
<keyword evidence="2" id="KW-0964">Secreted</keyword>
<dbReference type="AlphaFoldDB" id="A0A564VM20"/>
<feature type="compositionally biased region" description="Basic and acidic residues" evidence="4">
    <location>
        <begin position="74"/>
        <end position="94"/>
    </location>
</feature>
<dbReference type="Pfam" id="PF17802">
    <property type="entry name" value="SpaA"/>
    <property type="match status" value="4"/>
</dbReference>
<evidence type="ECO:0000313" key="9">
    <source>
        <dbReference type="Proteomes" id="UP000408482"/>
    </source>
</evidence>
<feature type="region of interest" description="Disordered" evidence="4">
    <location>
        <begin position="22"/>
        <end position="124"/>
    </location>
</feature>
<dbReference type="InterPro" id="IPR046751">
    <property type="entry name" value="TED_2"/>
</dbReference>
<dbReference type="Proteomes" id="UP000408482">
    <property type="component" value="Unassembled WGS sequence"/>
</dbReference>
<organism evidence="8 9">
    <name type="scientific">Blautia luti</name>
    <dbReference type="NCBI Taxonomy" id="89014"/>
    <lineage>
        <taxon>Bacteria</taxon>
        <taxon>Bacillati</taxon>
        <taxon>Bacillota</taxon>
        <taxon>Clostridia</taxon>
        <taxon>Lachnospirales</taxon>
        <taxon>Lachnospiraceae</taxon>
        <taxon>Blautia</taxon>
    </lineage>
</organism>
<comment type="similarity">
    <text evidence="1">Belongs to the serine-aspartate repeat-containing protein (SDr) family.</text>
</comment>
<reference evidence="8 9" key="1">
    <citation type="submission" date="2019-07" db="EMBL/GenBank/DDBJ databases">
        <authorList>
            <person name="Hibberd C M."/>
            <person name="Gehrig L. J."/>
            <person name="Chang H.-W."/>
            <person name="Venkatesh S."/>
        </authorList>
    </citation>
    <scope>NUCLEOTIDE SEQUENCE [LARGE SCALE GENOMIC DNA]</scope>
    <source>
        <strain evidence="8">Blautia_luti_SSTS_Bg7063</strain>
    </source>
</reference>
<dbReference type="Pfam" id="PF20610">
    <property type="entry name" value="TED_2"/>
    <property type="match status" value="1"/>
</dbReference>
<dbReference type="Gene3D" id="2.60.40.10">
    <property type="entry name" value="Immunoglobulins"/>
    <property type="match status" value="4"/>
</dbReference>
<accession>A0A564VM20</accession>
<dbReference type="EMBL" id="CABHNW010000033">
    <property type="protein sequence ID" value="VUX33575.1"/>
    <property type="molecule type" value="Genomic_DNA"/>
</dbReference>
<protein>
    <submittedName>
        <fullName evidence="8">Cna protein B-type domain protein</fullName>
    </submittedName>
</protein>
<feature type="domain" description="SpaA-like prealbumin fold" evidence="6">
    <location>
        <begin position="620"/>
        <end position="709"/>
    </location>
</feature>
<dbReference type="PANTHER" id="PTHR36108:SF13">
    <property type="entry name" value="COLOSSIN-B-RELATED"/>
    <property type="match status" value="1"/>
</dbReference>
<proteinExistence type="inferred from homology"/>
<evidence type="ECO:0000256" key="1">
    <source>
        <dbReference type="ARBA" id="ARBA00007257"/>
    </source>
</evidence>
<evidence type="ECO:0000256" key="3">
    <source>
        <dbReference type="ARBA" id="ARBA00022729"/>
    </source>
</evidence>
<sequence>MKRRMIGAWMALMITASSLVVSASPAADMSSVSADPQQEQTEPEEEEETPDIPVTDQPGEAEMPVPTALPEPETVEKAFEEGKDNTENTDRDELIEPEEEPEAASKEGENIALTEIPEQTEDPGFTVFTEENAEILTGESEEDQELIQDIENGEIIALSAALPGEFREAGSAEVISEGEDAIAATALSPSQYYLDSWTRVYCDEVWTAANDFLGSGNKTRMGCTYRSVHYIDDTGKEKVSPLYCLKATQDGLDSMTLKNEAVKALTNSVIQKLLYFGYGGPGDLGTGYDPSCSHIDWSKWQNRYVFTHIALSKVYFNDCGYATAAEVEHTGINRLIDKIQTLTIPARNKAAVYVSKDGSWAAASGKTIPLSVFRNRPAGFPFVPDSMKDGFQMSTLMKVTDGAKAGNGITITRGAAEKWQLAYWTSAADYNSQKTNPKMMSGPSLSLKDGAYFFLIFPLNASAAKKFSCKMLLQPVSYILVDGSAQAGKDGVQDFGAYVYQGTRGSFSFSVKPSVYGNAKLVKKEPNTGKRIQGAQYGLFAAEALTSGYRTMYSKDQKVSTGTTNAGGEILFSKLVPGKYYVKETKTAAGYKLNTAIKNLTVTGGKTTAVNVTDIMDISGTVSIRKKDGNTGDPLAGAEFTLYQWSKKSKSYVTLKKLTYDGQKRTYNSGKFNYTEDNQGKFRVRETKAPPNYTGNWQKNFTLEKPGEKQEFLFEAVNYQNEKRRIEVRKIDAKTGEVLKGAEFTLYEYSAAKKAYKEKGTLLDYDSSSELYVSSELLKTSDNEGKYKIVETKTPPGYTGSWEEAVDITDKDARLSFAVVNEKEKEYTGVIRLRKTDIYTGEVLEDAEFTVLQWNRGKQTYQNDLGRQSILKFDVETGWYSTEELVLTDANQGRFKVVETKNPENYTGKYEKEVIFQKKENTDTDTVDLKAENTPVTLPLGNITIIKKIKEEDITWAHGNPTFSFVAEGTDLSGNPHRYEDYVTFTRGSYETDKNGYATLSVTLRNIPLGQYTVWEKPVLRYYLKDVRANTENVHIIKGVAPAYGTDPRKIASGTAALTMQNKNASLTFVNEKSRYDRYSHNDSIKNTIPVSFS</sequence>
<keyword evidence="9" id="KW-1185">Reference proteome</keyword>
<evidence type="ECO:0000256" key="5">
    <source>
        <dbReference type="SAM" id="SignalP"/>
    </source>
</evidence>
<feature type="signal peptide" evidence="5">
    <location>
        <begin position="1"/>
        <end position="23"/>
    </location>
</feature>
<evidence type="ECO:0000259" key="7">
    <source>
        <dbReference type="Pfam" id="PF20610"/>
    </source>
</evidence>
<feature type="compositionally biased region" description="Acidic residues" evidence="4">
    <location>
        <begin position="41"/>
        <end position="50"/>
    </location>
</feature>
<gene>
    <name evidence="8" type="ORF">RSSSTS7063_02600</name>
</gene>
<dbReference type="PANTHER" id="PTHR36108">
    <property type="entry name" value="COLOSSIN-B-RELATED"/>
    <property type="match status" value="1"/>
</dbReference>
<evidence type="ECO:0000256" key="2">
    <source>
        <dbReference type="ARBA" id="ARBA00022525"/>
    </source>
</evidence>
<dbReference type="InterPro" id="IPR041033">
    <property type="entry name" value="SpaA_PFL_dom_1"/>
</dbReference>
<feature type="domain" description="SpaA-like prealbumin fold" evidence="6">
    <location>
        <begin position="518"/>
        <end position="614"/>
    </location>
</feature>